<dbReference type="EMBL" id="JARJCW010000042">
    <property type="protein sequence ID" value="KAJ7205745.1"/>
    <property type="molecule type" value="Genomic_DNA"/>
</dbReference>
<evidence type="ECO:0000313" key="1">
    <source>
        <dbReference type="EMBL" id="KAJ7205745.1"/>
    </source>
</evidence>
<accession>A0AAD6V8H9</accession>
<keyword evidence="2" id="KW-1185">Reference proteome</keyword>
<reference evidence="1" key="1">
    <citation type="submission" date="2023-03" db="EMBL/GenBank/DDBJ databases">
        <title>Massive genome expansion in bonnet fungi (Mycena s.s.) driven by repeated elements and novel gene families across ecological guilds.</title>
        <authorList>
            <consortium name="Lawrence Berkeley National Laboratory"/>
            <person name="Harder C.B."/>
            <person name="Miyauchi S."/>
            <person name="Viragh M."/>
            <person name="Kuo A."/>
            <person name="Thoen E."/>
            <person name="Andreopoulos B."/>
            <person name="Lu D."/>
            <person name="Skrede I."/>
            <person name="Drula E."/>
            <person name="Henrissat B."/>
            <person name="Morin E."/>
            <person name="Kohler A."/>
            <person name="Barry K."/>
            <person name="LaButti K."/>
            <person name="Morin E."/>
            <person name="Salamov A."/>
            <person name="Lipzen A."/>
            <person name="Mereny Z."/>
            <person name="Hegedus B."/>
            <person name="Baldrian P."/>
            <person name="Stursova M."/>
            <person name="Weitz H."/>
            <person name="Taylor A."/>
            <person name="Grigoriev I.V."/>
            <person name="Nagy L.G."/>
            <person name="Martin F."/>
            <person name="Kauserud H."/>
        </authorList>
    </citation>
    <scope>NUCLEOTIDE SEQUENCE</scope>
    <source>
        <strain evidence="1">9144</strain>
    </source>
</reference>
<evidence type="ECO:0000313" key="2">
    <source>
        <dbReference type="Proteomes" id="UP001219525"/>
    </source>
</evidence>
<comment type="caution">
    <text evidence="1">The sequence shown here is derived from an EMBL/GenBank/DDBJ whole genome shotgun (WGS) entry which is preliminary data.</text>
</comment>
<name>A0AAD6V8H9_9AGAR</name>
<organism evidence="1 2">
    <name type="scientific">Mycena pura</name>
    <dbReference type="NCBI Taxonomy" id="153505"/>
    <lineage>
        <taxon>Eukaryota</taxon>
        <taxon>Fungi</taxon>
        <taxon>Dikarya</taxon>
        <taxon>Basidiomycota</taxon>
        <taxon>Agaricomycotina</taxon>
        <taxon>Agaricomycetes</taxon>
        <taxon>Agaricomycetidae</taxon>
        <taxon>Agaricales</taxon>
        <taxon>Marasmiineae</taxon>
        <taxon>Mycenaceae</taxon>
        <taxon>Mycena</taxon>
    </lineage>
</organism>
<protein>
    <submittedName>
        <fullName evidence="1">Uncharacterized protein</fullName>
    </submittedName>
</protein>
<proteinExistence type="predicted"/>
<gene>
    <name evidence="1" type="ORF">GGX14DRAFT_644261</name>
</gene>
<sequence>MAIDAVSVSPEAFREIVRNVARRCDIAALCGVCSGFRRAAEPALYNTLAVGDADPRVCATLAGSPRIAALVVAFTVQLQQPQQLRASTSGSESVSSASRGSSISRVASPGYWRAVAAALRNMTRLRHLRIDLADLADGAAARAWVLQGCAFQLQTFHCDFEWDAALCAFLATQEQLHDLYLREYQECPGTATDDDTAALLLASSLAPSLPSLSILECTFSEAAVALAPGRPLSRLKTCFGEPAGAPARDAELRALVGALARRHPATALLALDVGAYDAPGTAEAGAAALLHRVAHTRAVARGLRYLGTLVLPVGGHKRLQFYGLLMRVPRLRCVELDVTAWAPAPAAPAAFRALAAELRLYCPAVHAVVFVHGAYLERTVVNVDGGTGVLKVDNDARPELFWREV</sequence>
<dbReference type="Proteomes" id="UP001219525">
    <property type="component" value="Unassembled WGS sequence"/>
</dbReference>
<dbReference type="AlphaFoldDB" id="A0AAD6V8H9"/>